<dbReference type="STRING" id="1034346.GCA_000313565_01216"/>
<dbReference type="Pfam" id="PF01248">
    <property type="entry name" value="Ribosomal_L7Ae"/>
    <property type="match status" value="1"/>
</dbReference>
<keyword evidence="3" id="KW-0687">Ribonucleoprotein</keyword>
<dbReference type="RefSeq" id="WP_022937531.1">
    <property type="nucleotide sequence ID" value="NZ_BAABZA010000001.1"/>
</dbReference>
<dbReference type="AlphaFoldDB" id="A0A318L0H6"/>
<reference evidence="2" key="2">
    <citation type="submission" date="2022-03" db="EMBL/GenBank/DDBJ databases">
        <title>First case of bacteraemia caused by Dielma fastidiosa in a patient hospitalised with diverticulitis.</title>
        <authorList>
            <person name="Forman-Ankjaer B."/>
            <person name="Hvid-Jensen F."/>
            <person name="Kobel C.M."/>
            <person name="Greve T."/>
        </authorList>
    </citation>
    <scope>NUCLEOTIDE SEQUENCE</scope>
    <source>
        <strain evidence="2">AUH_DF_2021</strain>
    </source>
</reference>
<sequence>MNNKAMGLLGLAARARKVISGEGVLTSIQNGSAKLVLIASDASENTKKKYVDKCTYYNVEFDFVETSAELNQAMGTFNRKVIAVADEGFAKNLHTCLKG</sequence>
<protein>
    <submittedName>
        <fullName evidence="2">Ribosomal L7Ae/L30e/S12e/Gadd45 family protein</fullName>
    </submittedName>
    <submittedName>
        <fullName evidence="3">Ribosomal protein L7Ae-like RNA K-turn-binding protein</fullName>
    </submittedName>
</protein>
<accession>A0A318L0H6</accession>
<dbReference type="Proteomes" id="UP001276902">
    <property type="component" value="Unassembled WGS sequence"/>
</dbReference>
<evidence type="ECO:0000313" key="3">
    <source>
        <dbReference type="EMBL" id="PXX79043.1"/>
    </source>
</evidence>
<dbReference type="InterPro" id="IPR029064">
    <property type="entry name" value="Ribosomal_eL30-like_sf"/>
</dbReference>
<comment type="caution">
    <text evidence="3">The sequence shown here is derived from an EMBL/GenBank/DDBJ whole genome shotgun (WGS) entry which is preliminary data.</text>
</comment>
<gene>
    <name evidence="3" type="ORF">DES51_106162</name>
    <name evidence="2" type="ORF">MQE39_05920</name>
</gene>
<keyword evidence="3" id="KW-0689">Ribosomal protein</keyword>
<reference evidence="3 4" key="1">
    <citation type="submission" date="2018-05" db="EMBL/GenBank/DDBJ databases">
        <title>Genomic Encyclopedia of Type Strains, Phase IV (KMG-IV): sequencing the most valuable type-strain genomes for metagenomic binning, comparative biology and taxonomic classification.</title>
        <authorList>
            <person name="Goeker M."/>
        </authorList>
    </citation>
    <scope>NUCLEOTIDE SEQUENCE [LARGE SCALE GENOMIC DNA]</scope>
    <source>
        <strain evidence="3 4">JC118</strain>
    </source>
</reference>
<dbReference type="SUPFAM" id="SSF55315">
    <property type="entry name" value="L30e-like"/>
    <property type="match status" value="1"/>
</dbReference>
<dbReference type="GO" id="GO:0005840">
    <property type="term" value="C:ribosome"/>
    <property type="evidence" value="ECO:0007669"/>
    <property type="project" value="UniProtKB-KW"/>
</dbReference>
<dbReference type="Gene3D" id="3.30.1330.30">
    <property type="match status" value="1"/>
</dbReference>
<dbReference type="EMBL" id="JALDAW010000011">
    <property type="protein sequence ID" value="MDY5167660.1"/>
    <property type="molecule type" value="Genomic_DNA"/>
</dbReference>
<evidence type="ECO:0000313" key="2">
    <source>
        <dbReference type="EMBL" id="MDY5167660.1"/>
    </source>
</evidence>
<keyword evidence="4" id="KW-1185">Reference proteome</keyword>
<dbReference type="OrthoDB" id="9794863at2"/>
<dbReference type="InterPro" id="IPR004038">
    <property type="entry name" value="Ribosomal_eL8/eL30/eS12/Gad45"/>
</dbReference>
<dbReference type="Proteomes" id="UP000247612">
    <property type="component" value="Unassembled WGS sequence"/>
</dbReference>
<proteinExistence type="predicted"/>
<name>A0A318L0H6_9FIRM</name>
<evidence type="ECO:0000313" key="4">
    <source>
        <dbReference type="Proteomes" id="UP000247612"/>
    </source>
</evidence>
<organism evidence="3 4">
    <name type="scientific">Dielma fastidiosa</name>
    <dbReference type="NCBI Taxonomy" id="1034346"/>
    <lineage>
        <taxon>Bacteria</taxon>
        <taxon>Bacillati</taxon>
        <taxon>Bacillota</taxon>
        <taxon>Erysipelotrichia</taxon>
        <taxon>Erysipelotrichales</taxon>
        <taxon>Erysipelotrichaceae</taxon>
        <taxon>Dielma</taxon>
    </lineage>
</organism>
<evidence type="ECO:0000259" key="1">
    <source>
        <dbReference type="Pfam" id="PF01248"/>
    </source>
</evidence>
<feature type="domain" description="Ribosomal protein eL8/eL30/eS12/Gadd45" evidence="1">
    <location>
        <begin position="5"/>
        <end position="93"/>
    </location>
</feature>
<dbReference type="EMBL" id="QJKH01000006">
    <property type="protein sequence ID" value="PXX79043.1"/>
    <property type="molecule type" value="Genomic_DNA"/>
</dbReference>